<dbReference type="GO" id="GO:0003677">
    <property type="term" value="F:DNA binding"/>
    <property type="evidence" value="ECO:0007669"/>
    <property type="project" value="InterPro"/>
</dbReference>
<protein>
    <submittedName>
        <fullName evidence="2">Helix-turn-helix domain-containing protein</fullName>
    </submittedName>
</protein>
<dbReference type="Gene3D" id="3.30.450.180">
    <property type="match status" value="1"/>
</dbReference>
<evidence type="ECO:0000313" key="3">
    <source>
        <dbReference type="Proteomes" id="UP000316968"/>
    </source>
</evidence>
<evidence type="ECO:0000313" key="2">
    <source>
        <dbReference type="EMBL" id="QDH21158.1"/>
    </source>
</evidence>
<evidence type="ECO:0000259" key="1">
    <source>
        <dbReference type="SMART" id="SM00530"/>
    </source>
</evidence>
<accession>A0A4Y6UXB0</accession>
<dbReference type="SMART" id="SM00530">
    <property type="entry name" value="HTH_XRE"/>
    <property type="match status" value="1"/>
</dbReference>
<dbReference type="Gene3D" id="1.10.260.40">
    <property type="entry name" value="lambda repressor-like DNA-binding domains"/>
    <property type="match status" value="1"/>
</dbReference>
<dbReference type="Proteomes" id="UP000316968">
    <property type="component" value="Chromosome"/>
</dbReference>
<proteinExistence type="predicted"/>
<organism evidence="2 3">
    <name type="scientific">Saccharibacillus brassicae</name>
    <dbReference type="NCBI Taxonomy" id="2583377"/>
    <lineage>
        <taxon>Bacteria</taxon>
        <taxon>Bacillati</taxon>
        <taxon>Bacillota</taxon>
        <taxon>Bacilli</taxon>
        <taxon>Bacillales</taxon>
        <taxon>Paenibacillaceae</taxon>
        <taxon>Saccharibacillus</taxon>
    </lineage>
</organism>
<dbReference type="RefSeq" id="WP_141447705.1">
    <property type="nucleotide sequence ID" value="NZ_CP041217.1"/>
</dbReference>
<dbReference type="Pfam" id="PF13560">
    <property type="entry name" value="HTH_31"/>
    <property type="match status" value="1"/>
</dbReference>
<dbReference type="KEGG" id="saca:FFV09_10020"/>
<reference evidence="2 3" key="1">
    <citation type="submission" date="2019-06" db="EMBL/GenBank/DDBJ databases">
        <title>Saccharibacillus brassicae sp. nov., an endophytic bacterium isolated from Chinese cabbage seeds (Brassica pekinensis).</title>
        <authorList>
            <person name="Jiang L."/>
            <person name="Lee J."/>
            <person name="Kim S.W."/>
        </authorList>
    </citation>
    <scope>NUCLEOTIDE SEQUENCE [LARGE SCALE GENOMIC DNA]</scope>
    <source>
        <strain evidence="3">KCTC 43072 / ATSA2</strain>
    </source>
</reference>
<dbReference type="Pfam" id="PF17765">
    <property type="entry name" value="MLTR_LBD"/>
    <property type="match status" value="1"/>
</dbReference>
<dbReference type="PANTHER" id="PTHR35010">
    <property type="entry name" value="BLL4672 PROTEIN-RELATED"/>
    <property type="match status" value="1"/>
</dbReference>
<dbReference type="InterPro" id="IPR010982">
    <property type="entry name" value="Lambda_DNA-bd_dom_sf"/>
</dbReference>
<dbReference type="AlphaFoldDB" id="A0A4Y6UXB0"/>
<dbReference type="CDD" id="cd00093">
    <property type="entry name" value="HTH_XRE"/>
    <property type="match status" value="1"/>
</dbReference>
<sequence length="285" mass="32866">MKTYRSSAALGEFIRSRRQRLKPEDCGIDPLPGRRRTPGLRREEVAYLANMSVTYYTWLEQGKDLNPSPDILLGIGRALQLGDSERSYLLSLAETDLADEPLSAAPIDLPLLRSLTGQMRYPSFITDDDTNVLAWNRAAELTLADFGRMPERDRHMMQLAFLDADYRQRLVNWEEFGRYTASWLRTLFERAKHSPVYMERFEHLNRESEHFRRCWDLYEIKQNHAFAAVLRLPDGPEMHFDIRSAGCVDHNPSLIWTILVPRAGSGTEEHLTRLLAEEAAGEREG</sequence>
<feature type="domain" description="HTH cro/C1-type" evidence="1">
    <location>
        <begin position="13"/>
        <end position="86"/>
    </location>
</feature>
<gene>
    <name evidence="2" type="ORF">FFV09_10020</name>
</gene>
<name>A0A4Y6UXB0_SACBS</name>
<dbReference type="SUPFAM" id="SSF47413">
    <property type="entry name" value="lambda repressor-like DNA-binding domains"/>
    <property type="match status" value="1"/>
</dbReference>
<dbReference type="OrthoDB" id="5346389at2"/>
<dbReference type="InterPro" id="IPR041413">
    <property type="entry name" value="MLTR_LBD"/>
</dbReference>
<keyword evidence="3" id="KW-1185">Reference proteome</keyword>
<dbReference type="EMBL" id="CP041217">
    <property type="protein sequence ID" value="QDH21158.1"/>
    <property type="molecule type" value="Genomic_DNA"/>
</dbReference>
<dbReference type="InterPro" id="IPR001387">
    <property type="entry name" value="Cro/C1-type_HTH"/>
</dbReference>